<sequence length="289" mass="31649">MVRLHQRAENSVIVDDTDSRINWIQSPPPNQTCATVDLTHDLASVCENSWWTDDTIFHYQGSARFTFGPNTSFTFAFKGDSVGVFGPELAWTGKGIFDIDGGTPTTVDTQNKTAPHYRVPFYTTSGLDPMKTHTLNFKYESSQFSETQSSRVLVGIDYITYGIPDYSSSQSNPSPTSATSSVASTPSTQSTPTPGHRVNLAAIVGGVLGGVLGIALLALVFVLCKRRRRRAQLADRQVAEEDPDITTVRPWRNSFLPTAWLPSMSRSPSVSQTRVQKGEALIAPPPYTE</sequence>
<evidence type="ECO:0000256" key="2">
    <source>
        <dbReference type="SAM" id="Phobius"/>
    </source>
</evidence>
<evidence type="ECO:0000256" key="1">
    <source>
        <dbReference type="SAM" id="MobiDB-lite"/>
    </source>
</evidence>
<feature type="transmembrane region" description="Helical" evidence="2">
    <location>
        <begin position="200"/>
        <end position="224"/>
    </location>
</feature>
<gene>
    <name evidence="3" type="ORF">EXIGLDRAFT_701112</name>
</gene>
<keyword evidence="4" id="KW-1185">Reference proteome</keyword>
<dbReference type="EMBL" id="KV426257">
    <property type="protein sequence ID" value="KZV83724.1"/>
    <property type="molecule type" value="Genomic_DNA"/>
</dbReference>
<accession>A0A165D3V6</accession>
<dbReference type="Proteomes" id="UP000077266">
    <property type="component" value="Unassembled WGS sequence"/>
</dbReference>
<keyword evidence="2" id="KW-1133">Transmembrane helix</keyword>
<reference evidence="3 4" key="1">
    <citation type="journal article" date="2016" name="Mol. Biol. Evol.">
        <title>Comparative Genomics of Early-Diverging Mushroom-Forming Fungi Provides Insights into the Origins of Lignocellulose Decay Capabilities.</title>
        <authorList>
            <person name="Nagy L.G."/>
            <person name="Riley R."/>
            <person name="Tritt A."/>
            <person name="Adam C."/>
            <person name="Daum C."/>
            <person name="Floudas D."/>
            <person name="Sun H."/>
            <person name="Yadav J.S."/>
            <person name="Pangilinan J."/>
            <person name="Larsson K.H."/>
            <person name="Matsuura K."/>
            <person name="Barry K."/>
            <person name="Labutti K."/>
            <person name="Kuo R."/>
            <person name="Ohm R.A."/>
            <person name="Bhattacharya S.S."/>
            <person name="Shirouzu T."/>
            <person name="Yoshinaga Y."/>
            <person name="Martin F.M."/>
            <person name="Grigoriev I.V."/>
            <person name="Hibbett D.S."/>
        </authorList>
    </citation>
    <scope>NUCLEOTIDE SEQUENCE [LARGE SCALE GENOMIC DNA]</scope>
    <source>
        <strain evidence="3 4">HHB12029</strain>
    </source>
</reference>
<feature type="region of interest" description="Disordered" evidence="1">
    <location>
        <begin position="167"/>
        <end position="195"/>
    </location>
</feature>
<name>A0A165D3V6_EXIGL</name>
<organism evidence="3 4">
    <name type="scientific">Exidia glandulosa HHB12029</name>
    <dbReference type="NCBI Taxonomy" id="1314781"/>
    <lineage>
        <taxon>Eukaryota</taxon>
        <taxon>Fungi</taxon>
        <taxon>Dikarya</taxon>
        <taxon>Basidiomycota</taxon>
        <taxon>Agaricomycotina</taxon>
        <taxon>Agaricomycetes</taxon>
        <taxon>Auriculariales</taxon>
        <taxon>Exidiaceae</taxon>
        <taxon>Exidia</taxon>
    </lineage>
</organism>
<evidence type="ECO:0000313" key="3">
    <source>
        <dbReference type="EMBL" id="KZV83724.1"/>
    </source>
</evidence>
<dbReference type="OrthoDB" id="10513634at2759"/>
<evidence type="ECO:0000313" key="4">
    <source>
        <dbReference type="Proteomes" id="UP000077266"/>
    </source>
</evidence>
<feature type="compositionally biased region" description="Polar residues" evidence="1">
    <location>
        <begin position="264"/>
        <end position="275"/>
    </location>
</feature>
<protein>
    <submittedName>
        <fullName evidence="3">Uncharacterized protein</fullName>
    </submittedName>
</protein>
<dbReference type="InParanoid" id="A0A165D3V6"/>
<keyword evidence="2" id="KW-0812">Transmembrane</keyword>
<dbReference type="AlphaFoldDB" id="A0A165D3V6"/>
<dbReference type="Gene3D" id="2.60.120.260">
    <property type="entry name" value="Galactose-binding domain-like"/>
    <property type="match status" value="1"/>
</dbReference>
<feature type="region of interest" description="Disordered" evidence="1">
    <location>
        <begin position="264"/>
        <end position="289"/>
    </location>
</feature>
<proteinExistence type="predicted"/>
<keyword evidence="2" id="KW-0472">Membrane</keyword>